<feature type="chain" id="PRO_5039886961" evidence="1">
    <location>
        <begin position="23"/>
        <end position="134"/>
    </location>
</feature>
<dbReference type="GeneID" id="118411707"/>
<keyword evidence="3" id="KW-1185">Reference proteome</keyword>
<dbReference type="SUPFAM" id="SSF48726">
    <property type="entry name" value="Immunoglobulin"/>
    <property type="match status" value="1"/>
</dbReference>
<evidence type="ECO:0000256" key="1">
    <source>
        <dbReference type="SAM" id="SignalP"/>
    </source>
</evidence>
<accession>A0A9J7KU68</accession>
<dbReference type="InterPro" id="IPR013106">
    <property type="entry name" value="Ig_V-set"/>
</dbReference>
<dbReference type="AlphaFoldDB" id="A0A9J7KU68"/>
<dbReference type="InterPro" id="IPR013783">
    <property type="entry name" value="Ig-like_fold"/>
</dbReference>
<gene>
    <name evidence="4" type="primary">LOC118411707</name>
</gene>
<dbReference type="Gene3D" id="2.60.40.10">
    <property type="entry name" value="Immunoglobulins"/>
    <property type="match status" value="1"/>
</dbReference>
<proteinExistence type="predicted"/>
<reference evidence="3" key="1">
    <citation type="journal article" date="2020" name="Nat. Ecol. Evol.">
        <title>Deeply conserved synteny resolves early events in vertebrate evolution.</title>
        <authorList>
            <person name="Simakov O."/>
            <person name="Marletaz F."/>
            <person name="Yue J.X."/>
            <person name="O'Connell B."/>
            <person name="Jenkins J."/>
            <person name="Brandt A."/>
            <person name="Calef R."/>
            <person name="Tung C.H."/>
            <person name="Huang T.K."/>
            <person name="Schmutz J."/>
            <person name="Satoh N."/>
            <person name="Yu J.K."/>
            <person name="Putnam N.H."/>
            <person name="Green R.E."/>
            <person name="Rokhsar D.S."/>
        </authorList>
    </citation>
    <scope>NUCLEOTIDE SEQUENCE [LARGE SCALE GENOMIC DNA]</scope>
    <source>
        <strain evidence="3">S238N-H82</strain>
    </source>
</reference>
<sequence>MMVTTLLHLMVAWSLFLNIVGGANITVQMGRSATLPCTGITNVFREWQRLDTGDTWVQLITLYTGGSTPDLQEKAGLDTFNLRGRFTATADDDFTATITNTRAIDDGRYLCDGSSSGGQIVHTLLTYCKYLLYK</sequence>
<feature type="domain" description="Immunoglobulin V-set" evidence="2">
    <location>
        <begin position="24"/>
        <end position="115"/>
    </location>
</feature>
<evidence type="ECO:0000313" key="3">
    <source>
        <dbReference type="Proteomes" id="UP000001554"/>
    </source>
</evidence>
<dbReference type="InterPro" id="IPR036179">
    <property type="entry name" value="Ig-like_dom_sf"/>
</dbReference>
<protein>
    <submittedName>
        <fullName evidence="4">Uncharacterized protein LOC118411707</fullName>
    </submittedName>
</protein>
<name>A0A9J7KU68_BRAFL</name>
<evidence type="ECO:0000259" key="2">
    <source>
        <dbReference type="Pfam" id="PF07686"/>
    </source>
</evidence>
<dbReference type="Pfam" id="PF07686">
    <property type="entry name" value="V-set"/>
    <property type="match status" value="1"/>
</dbReference>
<reference evidence="4" key="2">
    <citation type="submission" date="2025-08" db="UniProtKB">
        <authorList>
            <consortium name="RefSeq"/>
        </authorList>
    </citation>
    <scope>IDENTIFICATION</scope>
    <source>
        <strain evidence="4">S238N-H82</strain>
        <tissue evidence="4">Testes</tissue>
    </source>
</reference>
<feature type="signal peptide" evidence="1">
    <location>
        <begin position="1"/>
        <end position="22"/>
    </location>
</feature>
<dbReference type="RefSeq" id="XP_035670080.1">
    <property type="nucleotide sequence ID" value="XM_035814187.1"/>
</dbReference>
<dbReference type="Proteomes" id="UP000001554">
    <property type="component" value="Chromosome 3"/>
</dbReference>
<organism evidence="3 4">
    <name type="scientific">Branchiostoma floridae</name>
    <name type="common">Florida lancelet</name>
    <name type="synonym">Amphioxus</name>
    <dbReference type="NCBI Taxonomy" id="7739"/>
    <lineage>
        <taxon>Eukaryota</taxon>
        <taxon>Metazoa</taxon>
        <taxon>Chordata</taxon>
        <taxon>Cephalochordata</taxon>
        <taxon>Leptocardii</taxon>
        <taxon>Amphioxiformes</taxon>
        <taxon>Branchiostomatidae</taxon>
        <taxon>Branchiostoma</taxon>
    </lineage>
</organism>
<evidence type="ECO:0000313" key="4">
    <source>
        <dbReference type="RefSeq" id="XP_035670080.1"/>
    </source>
</evidence>
<keyword evidence="1" id="KW-0732">Signal</keyword>
<dbReference type="KEGG" id="bfo:118411707"/>